<reference evidence="2" key="1">
    <citation type="submission" date="2020-10" db="EMBL/GenBank/DDBJ databases">
        <title>Unveiling of a novel bifunctional photoreceptor, Dualchrome1, isolated from a cosmopolitan green alga.</title>
        <authorList>
            <person name="Suzuki S."/>
            <person name="Kawachi M."/>
        </authorList>
    </citation>
    <scope>NUCLEOTIDE SEQUENCE</scope>
    <source>
        <strain evidence="2">NIES 2893</strain>
    </source>
</reference>
<dbReference type="SMART" id="SM01222">
    <property type="entry name" value="FTCD_N"/>
    <property type="match status" value="1"/>
</dbReference>
<dbReference type="SUPFAM" id="SSF55116">
    <property type="entry name" value="Formiminotransferase domain of formiminotransferase-cyclodeaminase"/>
    <property type="match status" value="1"/>
</dbReference>
<dbReference type="GO" id="GO:0016740">
    <property type="term" value="F:transferase activity"/>
    <property type="evidence" value="ECO:0007669"/>
    <property type="project" value="InterPro"/>
</dbReference>
<accession>A0A830HFG6</accession>
<dbReference type="OrthoDB" id="48036at2759"/>
<dbReference type="AlphaFoldDB" id="A0A830HFG6"/>
<gene>
    <name evidence="2" type="ORF">PPROV_000260100</name>
</gene>
<evidence type="ECO:0000259" key="1">
    <source>
        <dbReference type="SMART" id="SM01222"/>
    </source>
</evidence>
<evidence type="ECO:0000313" key="2">
    <source>
        <dbReference type="EMBL" id="GHP03847.1"/>
    </source>
</evidence>
<dbReference type="Pfam" id="PF07837">
    <property type="entry name" value="FTCD_N"/>
    <property type="match status" value="1"/>
</dbReference>
<evidence type="ECO:0000313" key="3">
    <source>
        <dbReference type="Proteomes" id="UP000660262"/>
    </source>
</evidence>
<dbReference type="Gene3D" id="3.30.990.10">
    <property type="entry name" value="Formiminotransferase, N-terminal subdomain"/>
    <property type="match status" value="1"/>
</dbReference>
<feature type="domain" description="Formiminotransferase N-terminal subdomain" evidence="1">
    <location>
        <begin position="13"/>
        <end position="212"/>
    </location>
</feature>
<dbReference type="Proteomes" id="UP000660262">
    <property type="component" value="Unassembled WGS sequence"/>
</dbReference>
<keyword evidence="3" id="KW-1185">Reference proteome</keyword>
<organism evidence="2 3">
    <name type="scientific">Pycnococcus provasolii</name>
    <dbReference type="NCBI Taxonomy" id="41880"/>
    <lineage>
        <taxon>Eukaryota</taxon>
        <taxon>Viridiplantae</taxon>
        <taxon>Chlorophyta</taxon>
        <taxon>Pseudoscourfieldiophyceae</taxon>
        <taxon>Pseudoscourfieldiales</taxon>
        <taxon>Pycnococcaceae</taxon>
        <taxon>Pycnococcus</taxon>
    </lineage>
</organism>
<sequence length="348" mass="36385">MSHHLGGVAAAHRLACHVYVSEGRRWHAIERLLRAAKSLTQPPGLILASTFPDVDYNRTCFTFVATAPTFTEHLADAVAGVATVAADIVDMREQHAAHPRLGVLDHVSVHPLAEEATMDAAANAARAVAERLGNGSPHLPYYLYGAASASGDVRLSAIRRSLGYFAGETSGNWQGTGAGGTAKNAIPDTLAPDGGPATVHDAHGIVCVGATPWVTHVNVPLVVSDASVNDDDLLPRARSIARAIAERHGGLPGVEAMALPKRTPPFPPNLGDADLESLRSSVEQALAAHSSDGAVQVVEVACNVRTPDVTSPEMVVETVLARARACGLKAHNVGAYTTQATKEELLSM</sequence>
<dbReference type="EMBL" id="BNJQ01000006">
    <property type="protein sequence ID" value="GHP03847.1"/>
    <property type="molecule type" value="Genomic_DNA"/>
</dbReference>
<protein>
    <recommendedName>
        <fullName evidence="1">Formiminotransferase N-terminal subdomain domain-containing protein</fullName>
    </recommendedName>
</protein>
<comment type="caution">
    <text evidence="2">The sequence shown here is derived from an EMBL/GenBank/DDBJ whole genome shotgun (WGS) entry which is preliminary data.</text>
</comment>
<dbReference type="PANTHER" id="PTHR12234">
    <property type="entry name" value="FORMIMINOTRANSFERASE-CYCLODEAMINASE"/>
    <property type="match status" value="1"/>
</dbReference>
<dbReference type="GO" id="GO:0005542">
    <property type="term" value="F:folic acid binding"/>
    <property type="evidence" value="ECO:0007669"/>
    <property type="project" value="InterPro"/>
</dbReference>
<dbReference type="InterPro" id="IPR051623">
    <property type="entry name" value="FTCD"/>
</dbReference>
<proteinExistence type="predicted"/>
<name>A0A830HFG6_9CHLO</name>
<dbReference type="PANTHER" id="PTHR12234:SF1">
    <property type="entry name" value="FORMIMINOTRANSFERASE N-TERMINAL SUBDOMAIN-CONTAINING PROTEIN"/>
    <property type="match status" value="1"/>
</dbReference>
<dbReference type="InterPro" id="IPR012886">
    <property type="entry name" value="Formiminotransferase_N"/>
</dbReference>
<dbReference type="InterPro" id="IPR022384">
    <property type="entry name" value="FormiminoTrfase_cat_dom_sf"/>
</dbReference>
<dbReference type="InterPro" id="IPR037064">
    <property type="entry name" value="Formiminotransferase_N_sf"/>
</dbReference>